<evidence type="ECO:0000256" key="1">
    <source>
        <dbReference type="ARBA" id="ARBA00022553"/>
    </source>
</evidence>
<dbReference type="GO" id="GO:0000156">
    <property type="term" value="F:phosphorelay response regulator activity"/>
    <property type="evidence" value="ECO:0007669"/>
    <property type="project" value="TreeGrafter"/>
</dbReference>
<keyword evidence="3" id="KW-0805">Transcription regulation</keyword>
<dbReference type="PROSITE" id="PS50110">
    <property type="entry name" value="RESPONSE_REGULATORY"/>
    <property type="match status" value="1"/>
</dbReference>
<dbReference type="CDD" id="cd00383">
    <property type="entry name" value="trans_reg_C"/>
    <property type="match status" value="1"/>
</dbReference>
<dbReference type="Gene3D" id="6.10.250.690">
    <property type="match status" value="1"/>
</dbReference>
<sequence length="262" mass="30286">MSYVLYWIHSRHGYKDGDSHVTLGEEVNKVIDSRILVVDDDPDIRHLICIHLEEGDMIYTEARSGKEALELLDLESFDLVILDLMMDDTDGLQVLEHVRSCQNHTPIIVVSALSETEKKIKTLGLGADDYITKPFIPSELVARAMANIRRSRSPQTRITANRLQYRSIILNLDSLTIEKEGNRYSITQTECDLLAAFMRKPGYTYTKDELYQAVWNHEQYDPNSLSVYINFLRKKIEANPKMPRYIQTIRGIGYRFAEVKER</sequence>
<dbReference type="SUPFAM" id="SSF52172">
    <property type="entry name" value="CheY-like"/>
    <property type="match status" value="1"/>
</dbReference>
<dbReference type="InterPro" id="IPR001867">
    <property type="entry name" value="OmpR/PhoB-type_DNA-bd"/>
</dbReference>
<evidence type="ECO:0000256" key="6">
    <source>
        <dbReference type="PROSITE-ProRule" id="PRU00169"/>
    </source>
</evidence>
<dbReference type="PANTHER" id="PTHR48111">
    <property type="entry name" value="REGULATOR OF RPOS"/>
    <property type="match status" value="1"/>
</dbReference>
<feature type="domain" description="OmpR/PhoB-type" evidence="9">
    <location>
        <begin position="160"/>
        <end position="258"/>
    </location>
</feature>
<accession>A0A927CIJ3</accession>
<dbReference type="InterPro" id="IPR036388">
    <property type="entry name" value="WH-like_DNA-bd_sf"/>
</dbReference>
<evidence type="ECO:0000256" key="4">
    <source>
        <dbReference type="ARBA" id="ARBA00023125"/>
    </source>
</evidence>
<dbReference type="SMART" id="SM00448">
    <property type="entry name" value="REC"/>
    <property type="match status" value="1"/>
</dbReference>
<name>A0A927CIJ3_9BACL</name>
<dbReference type="GO" id="GO:0032993">
    <property type="term" value="C:protein-DNA complex"/>
    <property type="evidence" value="ECO:0007669"/>
    <property type="project" value="TreeGrafter"/>
</dbReference>
<evidence type="ECO:0000259" key="8">
    <source>
        <dbReference type="PROSITE" id="PS50110"/>
    </source>
</evidence>
<evidence type="ECO:0000259" key="9">
    <source>
        <dbReference type="PROSITE" id="PS51755"/>
    </source>
</evidence>
<dbReference type="Gene3D" id="1.10.10.10">
    <property type="entry name" value="Winged helix-like DNA-binding domain superfamily/Winged helix DNA-binding domain"/>
    <property type="match status" value="1"/>
</dbReference>
<proteinExistence type="predicted"/>
<dbReference type="InterPro" id="IPR011006">
    <property type="entry name" value="CheY-like_superfamily"/>
</dbReference>
<comment type="caution">
    <text evidence="10">The sequence shown here is derived from an EMBL/GenBank/DDBJ whole genome shotgun (WGS) entry which is preliminary data.</text>
</comment>
<evidence type="ECO:0000256" key="5">
    <source>
        <dbReference type="ARBA" id="ARBA00023163"/>
    </source>
</evidence>
<keyword evidence="4 7" id="KW-0238">DNA-binding</keyword>
<dbReference type="SMART" id="SM00862">
    <property type="entry name" value="Trans_reg_C"/>
    <property type="match status" value="1"/>
</dbReference>
<evidence type="ECO:0000256" key="7">
    <source>
        <dbReference type="PROSITE-ProRule" id="PRU01091"/>
    </source>
</evidence>
<dbReference type="GO" id="GO:0005829">
    <property type="term" value="C:cytosol"/>
    <property type="evidence" value="ECO:0007669"/>
    <property type="project" value="TreeGrafter"/>
</dbReference>
<dbReference type="Pfam" id="PF00486">
    <property type="entry name" value="Trans_reg_C"/>
    <property type="match status" value="1"/>
</dbReference>
<dbReference type="InterPro" id="IPR039420">
    <property type="entry name" value="WalR-like"/>
</dbReference>
<dbReference type="AlphaFoldDB" id="A0A927CIJ3"/>
<reference evidence="10" key="1">
    <citation type="submission" date="2020-09" db="EMBL/GenBank/DDBJ databases">
        <title>A novel bacterium of genus Paenibacillus, isolated from South China Sea.</title>
        <authorList>
            <person name="Huang H."/>
            <person name="Mo K."/>
            <person name="Hu Y."/>
        </authorList>
    </citation>
    <scope>NUCLEOTIDE SEQUENCE</scope>
    <source>
        <strain evidence="10">IB182363</strain>
    </source>
</reference>
<keyword evidence="1 6" id="KW-0597">Phosphoprotein</keyword>
<dbReference type="Pfam" id="PF00072">
    <property type="entry name" value="Response_reg"/>
    <property type="match status" value="1"/>
</dbReference>
<dbReference type="CDD" id="cd17574">
    <property type="entry name" value="REC_OmpR"/>
    <property type="match status" value="1"/>
</dbReference>
<dbReference type="Gene3D" id="3.40.50.2300">
    <property type="match status" value="1"/>
</dbReference>
<dbReference type="EMBL" id="JACXJA010000062">
    <property type="protein sequence ID" value="MBD2866546.1"/>
    <property type="molecule type" value="Genomic_DNA"/>
</dbReference>
<dbReference type="InterPro" id="IPR001789">
    <property type="entry name" value="Sig_transdc_resp-reg_receiver"/>
</dbReference>
<evidence type="ECO:0000313" key="10">
    <source>
        <dbReference type="EMBL" id="MBD2866546.1"/>
    </source>
</evidence>
<feature type="domain" description="Response regulatory" evidence="8">
    <location>
        <begin position="34"/>
        <end position="148"/>
    </location>
</feature>
<keyword evidence="11" id="KW-1185">Reference proteome</keyword>
<feature type="modified residue" description="4-aspartylphosphate" evidence="6">
    <location>
        <position position="83"/>
    </location>
</feature>
<dbReference type="PROSITE" id="PS51755">
    <property type="entry name" value="OMPR_PHOB"/>
    <property type="match status" value="1"/>
</dbReference>
<dbReference type="Proteomes" id="UP000639396">
    <property type="component" value="Unassembled WGS sequence"/>
</dbReference>
<keyword evidence="5" id="KW-0804">Transcription</keyword>
<organism evidence="10 11">
    <name type="scientific">Paenibacillus oceani</name>
    <dbReference type="NCBI Taxonomy" id="2772510"/>
    <lineage>
        <taxon>Bacteria</taxon>
        <taxon>Bacillati</taxon>
        <taxon>Bacillota</taxon>
        <taxon>Bacilli</taxon>
        <taxon>Bacillales</taxon>
        <taxon>Paenibacillaceae</taxon>
        <taxon>Paenibacillus</taxon>
    </lineage>
</organism>
<evidence type="ECO:0000256" key="2">
    <source>
        <dbReference type="ARBA" id="ARBA00023012"/>
    </source>
</evidence>
<dbReference type="RefSeq" id="WP_190932163.1">
    <property type="nucleotide sequence ID" value="NZ_JACXJA010000062.1"/>
</dbReference>
<dbReference type="GO" id="GO:0006813">
    <property type="term" value="P:potassium ion transport"/>
    <property type="evidence" value="ECO:0007669"/>
    <property type="project" value="InterPro"/>
</dbReference>
<gene>
    <name evidence="10" type="ORF">IDH45_31710</name>
</gene>
<keyword evidence="2" id="KW-0902">Two-component regulatory system</keyword>
<feature type="DNA-binding region" description="OmpR/PhoB-type" evidence="7">
    <location>
        <begin position="160"/>
        <end position="258"/>
    </location>
</feature>
<dbReference type="GO" id="GO:0006355">
    <property type="term" value="P:regulation of DNA-templated transcription"/>
    <property type="evidence" value="ECO:0007669"/>
    <property type="project" value="InterPro"/>
</dbReference>
<protein>
    <submittedName>
        <fullName evidence="10">Response regulator transcription factor</fullName>
    </submittedName>
</protein>
<evidence type="ECO:0000256" key="3">
    <source>
        <dbReference type="ARBA" id="ARBA00023015"/>
    </source>
</evidence>
<evidence type="ECO:0000313" key="11">
    <source>
        <dbReference type="Proteomes" id="UP000639396"/>
    </source>
</evidence>
<dbReference type="GO" id="GO:0000976">
    <property type="term" value="F:transcription cis-regulatory region binding"/>
    <property type="evidence" value="ECO:0007669"/>
    <property type="project" value="TreeGrafter"/>
</dbReference>
<dbReference type="PANTHER" id="PTHR48111:SF2">
    <property type="entry name" value="RESPONSE REGULATOR SAER"/>
    <property type="match status" value="1"/>
</dbReference>